<dbReference type="NCBIfam" id="NF045579">
    <property type="entry name" value="rhamnoside_JR"/>
    <property type="match status" value="1"/>
</dbReference>
<keyword evidence="1" id="KW-0732">Signal</keyword>
<gene>
    <name evidence="2" type="ORF">C5O23_07575</name>
</gene>
<dbReference type="GO" id="GO:0016787">
    <property type="term" value="F:hydrolase activity"/>
    <property type="evidence" value="ECO:0007669"/>
    <property type="project" value="UniProtKB-KW"/>
</dbReference>
<feature type="signal peptide" evidence="1">
    <location>
        <begin position="1"/>
        <end position="22"/>
    </location>
</feature>
<reference evidence="3" key="1">
    <citation type="submission" date="2018-02" db="EMBL/GenBank/DDBJ databases">
        <authorList>
            <person name="Clavel T."/>
            <person name="Strowig T."/>
        </authorList>
    </citation>
    <scope>NUCLEOTIDE SEQUENCE [LARGE SCALE GENOMIC DNA]</scope>
    <source>
        <strain evidence="3">DSM 103720</strain>
    </source>
</reference>
<proteinExistence type="predicted"/>
<evidence type="ECO:0000256" key="1">
    <source>
        <dbReference type="SAM" id="SignalP"/>
    </source>
</evidence>
<dbReference type="Proteomes" id="UP000244905">
    <property type="component" value="Unassembled WGS sequence"/>
</dbReference>
<organism evidence="2 3">
    <name type="scientific">Duncaniella muris</name>
    <dbReference type="NCBI Taxonomy" id="2094150"/>
    <lineage>
        <taxon>Bacteria</taxon>
        <taxon>Pseudomonadati</taxon>
        <taxon>Bacteroidota</taxon>
        <taxon>Bacteroidia</taxon>
        <taxon>Bacteroidales</taxon>
        <taxon>Muribaculaceae</taxon>
        <taxon>Duncaniella</taxon>
    </lineage>
</organism>
<evidence type="ECO:0000313" key="3">
    <source>
        <dbReference type="Proteomes" id="UP000244905"/>
    </source>
</evidence>
<keyword evidence="3" id="KW-1185">Reference proteome</keyword>
<keyword evidence="2" id="KW-0378">Hydrolase</keyword>
<name>A0A2V1IKW7_9BACT</name>
<dbReference type="Pfam" id="PF17132">
    <property type="entry name" value="Glyco_hydro_106"/>
    <property type="match status" value="2"/>
</dbReference>
<dbReference type="CDD" id="cd03143">
    <property type="entry name" value="A4_beta-galactosidase_middle_domain"/>
    <property type="match status" value="1"/>
</dbReference>
<protein>
    <submittedName>
        <fullName evidence="2">Glycosyl hydrolase family 2</fullName>
    </submittedName>
</protein>
<dbReference type="PANTHER" id="PTHR36848:SF2">
    <property type="entry name" value="SECRETED PROTEIN"/>
    <property type="match status" value="1"/>
</dbReference>
<feature type="chain" id="PRO_5015901928" evidence="1">
    <location>
        <begin position="23"/>
        <end position="932"/>
    </location>
</feature>
<comment type="caution">
    <text evidence="2">The sequence shown here is derived from an EMBL/GenBank/DDBJ whole genome shotgun (WGS) entry which is preliminary data.</text>
</comment>
<dbReference type="InterPro" id="IPR008979">
    <property type="entry name" value="Galactose-bd-like_sf"/>
</dbReference>
<accession>A0A2V1IKW7</accession>
<dbReference type="EMBL" id="PUEC01000015">
    <property type="protein sequence ID" value="PWB02168.1"/>
    <property type="molecule type" value="Genomic_DNA"/>
</dbReference>
<sequence length="932" mass="102904">MKNKTLLTLGLLLGAGTGCLSATEVTDWYPVTTENRPFVRWWWLGSAVDPEGLTYNLEEFARQGLGGVEITPIYGVKGNEANDISYLSPKWMNMLGHTIAEGKRLGLQIDMNNGTGWPFGGPEVTAAQSARKRVAESWTVSPGKKLKITVRPSDRKQQGVATLQRIIAVNGDRRIDITSRLRRDSLLDWKAPKAKSDWKVYAIFSGRTFQKVKRAAPGGEGLVVNHYDSIAVNSYLDRFDRAFASSGIPYPDSFFNDSYEVYGSDWADNIFEEFERDHGYKLELYLPEFLDQENHDSLRSRVVRDYRATLARMLRENFTDVWMARSHRHGARVRNQSHGSPANIIDLYAAVDIPECESFGQTDFSIPGLVQDGPSRPSDSDPAVLKFASSAAHVTGKKLTSAETLTWLTEHFRTTLARCKPELDQMFCSGVNHVYFHGAPYSPKGAAFPGWMFYASINMSPTNSIWRDADALFAYIARCQAFLSAGTPDNDVLLYFPLEDVWHRQGGNPYLMFDIHKMQQRMPDIKQHVTEIMAAGYDPDYISDALTETLTVSTDGRLKGTGDATYGAIIVPAVRFMHPATLKKLLSLAQEGATVIVTGSLPADVPGLSRYDQRLDSLRTLLQAAPEIGSVPCVHSEGKGRIITAPDIASGLKLSGLRPETLRSDRNISMIRRRNEAGGFNYFLANLKGDAIDGKVTLATSAAAVGIFDPLTGESGLAQTYESEPGTTSLRLQLRPGQSIMLKTFAVKPEMAPWGYIEPAGKPVNIDRGWSIVFENSQPAISGTFATDTLTAWTDLPPEEAKVNFGTAVYSVEFSLDNPAEASDWILDLGDVRHSAEVTVNGQDAGKVWSAPFTLSVGRLLKPGLNRLEVRVTNNQANRIADFERRGIKWRIFKDANIASVTNAKTFSFGDWEEVPAGLNSTVSLIPVKINN</sequence>
<dbReference type="InterPro" id="IPR053161">
    <property type="entry name" value="Ulvan_degrading_GH"/>
</dbReference>
<dbReference type="PANTHER" id="PTHR36848">
    <property type="entry name" value="DNA-BINDING PROTEIN (PUTATIVE SECRETED PROTEIN)-RELATED"/>
    <property type="match status" value="1"/>
</dbReference>
<evidence type="ECO:0000313" key="2">
    <source>
        <dbReference type="EMBL" id="PWB02168.1"/>
    </source>
</evidence>
<dbReference type="Gene3D" id="2.60.120.260">
    <property type="entry name" value="Galactose-binding domain-like"/>
    <property type="match status" value="1"/>
</dbReference>
<dbReference type="PROSITE" id="PS51257">
    <property type="entry name" value="PROKAR_LIPOPROTEIN"/>
    <property type="match status" value="1"/>
</dbReference>
<dbReference type="SUPFAM" id="SSF49785">
    <property type="entry name" value="Galactose-binding domain-like"/>
    <property type="match status" value="1"/>
</dbReference>
<dbReference type="AlphaFoldDB" id="A0A2V1IKW7"/>